<name>A7VQT1_9FIRM</name>
<sequence>MQRPAARAEREALKEKQYEKDATDIPYLQRLCCLHVAL</sequence>
<dbReference type="AlphaFoldDB" id="A7VQT1"/>
<dbReference type="EMBL" id="ABCB02000016">
    <property type="protein sequence ID" value="EDO62053.1"/>
    <property type="molecule type" value="Genomic_DNA"/>
</dbReference>
<accession>A7VQT1</accession>
<proteinExistence type="predicted"/>
<gene>
    <name evidence="1" type="ORF">CLOLEP_00913</name>
</gene>
<protein>
    <submittedName>
        <fullName evidence="1">Uncharacterized protein</fullName>
    </submittedName>
</protein>
<evidence type="ECO:0000313" key="1">
    <source>
        <dbReference type="EMBL" id="EDO62053.1"/>
    </source>
</evidence>
<reference evidence="1 2" key="2">
    <citation type="submission" date="2007-08" db="EMBL/GenBank/DDBJ databases">
        <authorList>
            <person name="Fulton L."/>
            <person name="Clifton S."/>
            <person name="Fulton B."/>
            <person name="Xu J."/>
            <person name="Minx P."/>
            <person name="Pepin K.H."/>
            <person name="Johnson M."/>
            <person name="Thiruvilangam P."/>
            <person name="Bhonagiri V."/>
            <person name="Nash W.E."/>
            <person name="Wang C."/>
            <person name="Mardis E.R."/>
            <person name="Wilson R.K."/>
        </authorList>
    </citation>
    <scope>NUCLEOTIDE SEQUENCE [LARGE SCALE GENOMIC DNA]</scope>
    <source>
        <strain evidence="1 2">DSM 753</strain>
    </source>
</reference>
<comment type="caution">
    <text evidence="1">The sequence shown here is derived from an EMBL/GenBank/DDBJ whole genome shotgun (WGS) entry which is preliminary data.</text>
</comment>
<dbReference type="Proteomes" id="UP000003490">
    <property type="component" value="Unassembled WGS sequence"/>
</dbReference>
<organism evidence="1 2">
    <name type="scientific">[Clostridium] leptum DSM 753</name>
    <dbReference type="NCBI Taxonomy" id="428125"/>
    <lineage>
        <taxon>Bacteria</taxon>
        <taxon>Bacillati</taxon>
        <taxon>Bacillota</taxon>
        <taxon>Clostridia</taxon>
        <taxon>Eubacteriales</taxon>
        <taxon>Oscillospiraceae</taxon>
        <taxon>Oscillospiraceae incertae sedis</taxon>
    </lineage>
</organism>
<reference evidence="1 2" key="1">
    <citation type="submission" date="2007-08" db="EMBL/GenBank/DDBJ databases">
        <title>Draft genome sequence of Clostridium leptum (DSM 753).</title>
        <authorList>
            <person name="Sudarsanam P."/>
            <person name="Ley R."/>
            <person name="Guruge J."/>
            <person name="Turnbaugh P.J."/>
            <person name="Mahowald M."/>
            <person name="Liep D."/>
            <person name="Gordon J."/>
        </authorList>
    </citation>
    <scope>NUCLEOTIDE SEQUENCE [LARGE SCALE GENOMIC DNA]</scope>
    <source>
        <strain evidence="1 2">DSM 753</strain>
    </source>
</reference>
<dbReference type="HOGENOM" id="CLU_3326566_0_0_9"/>
<evidence type="ECO:0000313" key="2">
    <source>
        <dbReference type="Proteomes" id="UP000003490"/>
    </source>
</evidence>